<evidence type="ECO:0000313" key="3">
    <source>
        <dbReference type="Proteomes" id="UP000314982"/>
    </source>
</evidence>
<comment type="similarity">
    <text evidence="1">Belongs to the FAM221 family.</text>
</comment>
<protein>
    <submittedName>
        <fullName evidence="2">Uncharacterized protein</fullName>
    </submittedName>
</protein>
<dbReference type="InterPro" id="IPR026755">
    <property type="entry name" value="Fam221a/b"/>
</dbReference>
<keyword evidence="3" id="KW-1185">Reference proteome</keyword>
<reference evidence="2" key="2">
    <citation type="submission" date="2025-08" db="UniProtKB">
        <authorList>
            <consortium name="Ensembl"/>
        </authorList>
    </citation>
    <scope>IDENTIFICATION</scope>
</reference>
<accession>A0A4W5PUM8</accession>
<sequence>MWAGDVQTSPGIVLEWVTSPCASVDITCMSMGSSVPCLVPCCSCGVFAFMPSRPEEVGEPWVRGRPGFNSQVWRALCRCKHPHQQHSPRAGHSCRVGGTVVNSKWTCQPLNDVIIANINDRTVKVQRATNSLAFLQQHISLIKINISQMVGQDPVVQFDRVSLCFMAPSHGINQITFY</sequence>
<proteinExistence type="inferred from homology"/>
<dbReference type="Proteomes" id="UP000314982">
    <property type="component" value="Unassembled WGS sequence"/>
</dbReference>
<reference evidence="2" key="3">
    <citation type="submission" date="2025-09" db="UniProtKB">
        <authorList>
            <consortium name="Ensembl"/>
        </authorList>
    </citation>
    <scope>IDENTIFICATION</scope>
</reference>
<evidence type="ECO:0000256" key="1">
    <source>
        <dbReference type="ARBA" id="ARBA00011026"/>
    </source>
</evidence>
<organism evidence="2 3">
    <name type="scientific">Hucho hucho</name>
    <name type="common">huchen</name>
    <dbReference type="NCBI Taxonomy" id="62062"/>
    <lineage>
        <taxon>Eukaryota</taxon>
        <taxon>Metazoa</taxon>
        <taxon>Chordata</taxon>
        <taxon>Craniata</taxon>
        <taxon>Vertebrata</taxon>
        <taxon>Euteleostomi</taxon>
        <taxon>Actinopterygii</taxon>
        <taxon>Neopterygii</taxon>
        <taxon>Teleostei</taxon>
        <taxon>Protacanthopterygii</taxon>
        <taxon>Salmoniformes</taxon>
        <taxon>Salmonidae</taxon>
        <taxon>Salmoninae</taxon>
        <taxon>Hucho</taxon>
    </lineage>
</organism>
<evidence type="ECO:0000313" key="2">
    <source>
        <dbReference type="Ensembl" id="ENSHHUP00000067272.1"/>
    </source>
</evidence>
<dbReference type="PANTHER" id="PTHR31214:SF3">
    <property type="entry name" value="PROTEIN FAM221B"/>
    <property type="match status" value="1"/>
</dbReference>
<name>A0A4W5PUM8_9TELE</name>
<dbReference type="PANTHER" id="PTHR31214">
    <property type="entry name" value="PROTEIN FAM221A-RELATED"/>
    <property type="match status" value="1"/>
</dbReference>
<dbReference type="STRING" id="62062.ENSHHUP00000067272"/>
<dbReference type="Ensembl" id="ENSHHUT00000069538.1">
    <property type="protein sequence ID" value="ENSHHUP00000067272.1"/>
    <property type="gene ID" value="ENSHHUG00000039664.1"/>
</dbReference>
<dbReference type="AlphaFoldDB" id="A0A4W5PUM8"/>
<reference evidence="3" key="1">
    <citation type="submission" date="2018-06" db="EMBL/GenBank/DDBJ databases">
        <title>Genome assembly of Danube salmon.</title>
        <authorList>
            <person name="Macqueen D.J."/>
            <person name="Gundappa M.K."/>
        </authorList>
    </citation>
    <scope>NUCLEOTIDE SEQUENCE [LARGE SCALE GENOMIC DNA]</scope>
</reference>